<proteinExistence type="predicted"/>
<feature type="domain" description="Helix-hairpin-helix DNA-binding motif class 1" evidence="2">
    <location>
        <begin position="177"/>
        <end position="196"/>
    </location>
</feature>
<dbReference type="PANTHER" id="PTHR21180:SF32">
    <property type="entry name" value="ENDONUCLEASE_EXONUCLEASE_PHOSPHATASE FAMILY DOMAIN-CONTAINING PROTEIN 1"/>
    <property type="match status" value="1"/>
</dbReference>
<dbReference type="Gene3D" id="3.10.560.10">
    <property type="entry name" value="Outer membrane lipoprotein wza domain like"/>
    <property type="match status" value="1"/>
</dbReference>
<comment type="caution">
    <text evidence="3">The sequence shown here is derived from an EMBL/GenBank/DDBJ whole genome shotgun (WGS) entry which is preliminary data.</text>
</comment>
<evidence type="ECO:0000256" key="1">
    <source>
        <dbReference type="SAM" id="Phobius"/>
    </source>
</evidence>
<dbReference type="InterPro" id="IPR003583">
    <property type="entry name" value="Hlx-hairpin-Hlx_DNA-bd_motif"/>
</dbReference>
<protein>
    <submittedName>
        <fullName evidence="3">Competence protein ComEA</fullName>
    </submittedName>
</protein>
<dbReference type="NCBIfam" id="TIGR00426">
    <property type="entry name" value="competence protein ComEA helix-hairpin-helix repeat region"/>
    <property type="match status" value="1"/>
</dbReference>
<keyword evidence="4" id="KW-1185">Reference proteome</keyword>
<dbReference type="SMART" id="SM00278">
    <property type="entry name" value="HhH1"/>
    <property type="match status" value="2"/>
</dbReference>
<keyword evidence="1" id="KW-0472">Membrane</keyword>
<dbReference type="InterPro" id="IPR004509">
    <property type="entry name" value="Competence_ComEA_HhH"/>
</dbReference>
<dbReference type="Gene3D" id="1.10.150.310">
    <property type="entry name" value="Tex RuvX-like domain-like"/>
    <property type="match status" value="1"/>
</dbReference>
<dbReference type="RefSeq" id="WP_115772986.1">
    <property type="nucleotide sequence ID" value="NZ_PIOC01000014.1"/>
</dbReference>
<dbReference type="InterPro" id="IPR051675">
    <property type="entry name" value="Endo/Exo/Phosphatase_dom_1"/>
</dbReference>
<dbReference type="PANTHER" id="PTHR21180">
    <property type="entry name" value="ENDONUCLEASE/EXONUCLEASE/PHOSPHATASE FAMILY DOMAIN-CONTAINING PROTEIN 1"/>
    <property type="match status" value="1"/>
</dbReference>
<evidence type="ECO:0000313" key="3">
    <source>
        <dbReference type="EMBL" id="RDW19254.1"/>
    </source>
</evidence>
<dbReference type="OrthoDB" id="9790239at2"/>
<reference evidence="4" key="1">
    <citation type="submission" date="2017-11" db="EMBL/GenBank/DDBJ databases">
        <authorList>
            <person name="Zhu W."/>
        </authorList>
    </citation>
    <scope>NUCLEOTIDE SEQUENCE [LARGE SCALE GENOMIC DNA]</scope>
    <source>
        <strain evidence="4">CAU 1183</strain>
    </source>
</reference>
<feature type="transmembrane region" description="Helical" evidence="1">
    <location>
        <begin position="7"/>
        <end position="24"/>
    </location>
</feature>
<dbReference type="Pfam" id="PF10531">
    <property type="entry name" value="SLBB"/>
    <property type="match status" value="1"/>
</dbReference>
<dbReference type="GO" id="GO:0003677">
    <property type="term" value="F:DNA binding"/>
    <property type="evidence" value="ECO:0007669"/>
    <property type="project" value="InterPro"/>
</dbReference>
<dbReference type="InterPro" id="IPR010994">
    <property type="entry name" value="RuvA_2-like"/>
</dbReference>
<dbReference type="GO" id="GO:0006281">
    <property type="term" value="P:DNA repair"/>
    <property type="evidence" value="ECO:0007669"/>
    <property type="project" value="InterPro"/>
</dbReference>
<sequence length="200" mass="21561">MIEILKKYAFLIIVGVIIILFLIFTNDDEIEDGGELNAVITTVDAETGGDLLKTEQTVSDTTIAIVDVKGAVVKPGVYEINIDSRVIDVIQKAGGFMTDADQTGVNLAQKVQDEMVLVIPKIGEQATMVGGTSDDSGKIRINYATQEEIESLNGIGPSKAAAIIAYRDEHGFFQTVEDLLEVSGIGEKTLENMKDNLQVP</sequence>
<dbReference type="Pfam" id="PF12836">
    <property type="entry name" value="HHH_3"/>
    <property type="match status" value="1"/>
</dbReference>
<accession>A0A3D8PTD2</accession>
<feature type="domain" description="Helix-hairpin-helix DNA-binding motif class 1" evidence="2">
    <location>
        <begin position="147"/>
        <end position="166"/>
    </location>
</feature>
<dbReference type="GO" id="GO:0015627">
    <property type="term" value="C:type II protein secretion system complex"/>
    <property type="evidence" value="ECO:0007669"/>
    <property type="project" value="TreeGrafter"/>
</dbReference>
<organism evidence="3 4">
    <name type="scientific">Oceanobacillus arenosus</name>
    <dbReference type="NCBI Taxonomy" id="1229153"/>
    <lineage>
        <taxon>Bacteria</taxon>
        <taxon>Bacillati</taxon>
        <taxon>Bacillota</taxon>
        <taxon>Bacilli</taxon>
        <taxon>Bacillales</taxon>
        <taxon>Bacillaceae</taxon>
        <taxon>Oceanobacillus</taxon>
    </lineage>
</organism>
<keyword evidence="1" id="KW-0812">Transmembrane</keyword>
<gene>
    <name evidence="3" type="ORF">CWR48_09425</name>
</gene>
<dbReference type="AlphaFoldDB" id="A0A3D8PTD2"/>
<keyword evidence="1" id="KW-1133">Transmembrane helix</keyword>
<evidence type="ECO:0000313" key="4">
    <source>
        <dbReference type="Proteomes" id="UP000257143"/>
    </source>
</evidence>
<evidence type="ECO:0000259" key="2">
    <source>
        <dbReference type="SMART" id="SM00278"/>
    </source>
</evidence>
<dbReference type="Proteomes" id="UP000257143">
    <property type="component" value="Unassembled WGS sequence"/>
</dbReference>
<dbReference type="InterPro" id="IPR019554">
    <property type="entry name" value="Soluble_ligand-bd"/>
</dbReference>
<dbReference type="GO" id="GO:0015628">
    <property type="term" value="P:protein secretion by the type II secretion system"/>
    <property type="evidence" value="ECO:0007669"/>
    <property type="project" value="TreeGrafter"/>
</dbReference>
<dbReference type="SUPFAM" id="SSF47781">
    <property type="entry name" value="RuvA domain 2-like"/>
    <property type="match status" value="1"/>
</dbReference>
<dbReference type="EMBL" id="PIOC01000014">
    <property type="protein sequence ID" value="RDW19254.1"/>
    <property type="molecule type" value="Genomic_DNA"/>
</dbReference>
<name>A0A3D8PTD2_9BACI</name>